<feature type="compositionally biased region" description="Low complexity" evidence="1">
    <location>
        <begin position="267"/>
        <end position="292"/>
    </location>
</feature>
<proteinExistence type="predicted"/>
<organism evidence="3">
    <name type="scientific">Agromyces sp. G08B096</name>
    <dbReference type="NCBI Taxonomy" id="3156399"/>
    <lineage>
        <taxon>Bacteria</taxon>
        <taxon>Bacillati</taxon>
        <taxon>Actinomycetota</taxon>
        <taxon>Actinomycetes</taxon>
        <taxon>Micrococcales</taxon>
        <taxon>Microbacteriaceae</taxon>
        <taxon>Agromyces</taxon>
    </lineage>
</organism>
<dbReference type="AlphaFoldDB" id="A0AAU7W5M6"/>
<protein>
    <submittedName>
        <fullName evidence="3">ThiF family adenylyltransferase</fullName>
    </submittedName>
</protein>
<dbReference type="CDD" id="cd00158">
    <property type="entry name" value="RHOD"/>
    <property type="match status" value="1"/>
</dbReference>
<accession>A0AAU7W5M6</accession>
<gene>
    <name evidence="3" type="ORF">ABIQ69_12690</name>
</gene>
<dbReference type="Pfam" id="PF00581">
    <property type="entry name" value="Rhodanese"/>
    <property type="match status" value="1"/>
</dbReference>
<sequence length="407" mass="42004">MSLPPLVEPADALPSREAGRTARQRRLPELGELGQLRLANARVLVLGAGGLGAPALTWLAAAGIGTIGIVDDDVVELSNLHRQPLHGVADLGRPKVDSAAEAIAALAPDAVIERHRLRLEPGNAASVLAGYDLVLDGTDTFETRYLVDDTCAELGLPLVWASVLRFDAQLSVFWARPPIGEGVRLRTLFPEPPAPGEVPSCAEAGVLGALCGQVGAMMAQEAVKLITGIGEPLLGRVVVIDALRGRQREIPLRPVGQPAAPVDADAPRTAAEAAAPAGPGAPSASAASSASASDPFDRIDAATLAARLRERAAGRDRFVLVDVREPGEHAEGAIDDAVLLPLGELLRDPAAARDRVAGEASAPLVVHCLAGARAERAALALARVGERVTVVDGGYEAWLAATAGSRA</sequence>
<dbReference type="InterPro" id="IPR035985">
    <property type="entry name" value="Ubiquitin-activating_enz"/>
</dbReference>
<dbReference type="SUPFAM" id="SSF69572">
    <property type="entry name" value="Activating enzymes of the ubiquitin-like proteins"/>
    <property type="match status" value="1"/>
</dbReference>
<dbReference type="SMART" id="SM00450">
    <property type="entry name" value="RHOD"/>
    <property type="match status" value="1"/>
</dbReference>
<dbReference type="Pfam" id="PF00899">
    <property type="entry name" value="ThiF"/>
    <property type="match status" value="1"/>
</dbReference>
<dbReference type="GO" id="GO:0008641">
    <property type="term" value="F:ubiquitin-like modifier activating enzyme activity"/>
    <property type="evidence" value="ECO:0007669"/>
    <property type="project" value="InterPro"/>
</dbReference>
<evidence type="ECO:0000259" key="2">
    <source>
        <dbReference type="PROSITE" id="PS50206"/>
    </source>
</evidence>
<evidence type="ECO:0000313" key="3">
    <source>
        <dbReference type="EMBL" id="XBX81461.1"/>
    </source>
</evidence>
<dbReference type="GO" id="GO:0016779">
    <property type="term" value="F:nucleotidyltransferase activity"/>
    <property type="evidence" value="ECO:0007669"/>
    <property type="project" value="UniProtKB-KW"/>
</dbReference>
<feature type="region of interest" description="Disordered" evidence="1">
    <location>
        <begin position="1"/>
        <end position="22"/>
    </location>
</feature>
<keyword evidence="3" id="KW-0808">Transferase</keyword>
<name>A0AAU7W5M6_9MICO</name>
<dbReference type="InterPro" id="IPR036873">
    <property type="entry name" value="Rhodanese-like_dom_sf"/>
</dbReference>
<feature type="region of interest" description="Disordered" evidence="1">
    <location>
        <begin position="254"/>
        <end position="292"/>
    </location>
</feature>
<dbReference type="InterPro" id="IPR001763">
    <property type="entry name" value="Rhodanese-like_dom"/>
</dbReference>
<dbReference type="InterPro" id="IPR045886">
    <property type="entry name" value="ThiF/MoeB/HesA"/>
</dbReference>
<dbReference type="Gene3D" id="3.40.50.720">
    <property type="entry name" value="NAD(P)-binding Rossmann-like Domain"/>
    <property type="match status" value="1"/>
</dbReference>
<keyword evidence="3" id="KW-0548">Nucleotidyltransferase</keyword>
<dbReference type="PANTHER" id="PTHR10953">
    <property type="entry name" value="UBIQUITIN-ACTIVATING ENZYME E1"/>
    <property type="match status" value="1"/>
</dbReference>
<dbReference type="PROSITE" id="PS50206">
    <property type="entry name" value="RHODANESE_3"/>
    <property type="match status" value="1"/>
</dbReference>
<evidence type="ECO:0000256" key="1">
    <source>
        <dbReference type="SAM" id="MobiDB-lite"/>
    </source>
</evidence>
<feature type="domain" description="Rhodanese" evidence="2">
    <location>
        <begin position="314"/>
        <end position="403"/>
    </location>
</feature>
<dbReference type="GO" id="GO:0008146">
    <property type="term" value="F:sulfotransferase activity"/>
    <property type="evidence" value="ECO:0007669"/>
    <property type="project" value="TreeGrafter"/>
</dbReference>
<dbReference type="GO" id="GO:0004792">
    <property type="term" value="F:thiosulfate-cyanide sulfurtransferase activity"/>
    <property type="evidence" value="ECO:0007669"/>
    <property type="project" value="TreeGrafter"/>
</dbReference>
<dbReference type="SUPFAM" id="SSF52821">
    <property type="entry name" value="Rhodanese/Cell cycle control phosphatase"/>
    <property type="match status" value="1"/>
</dbReference>
<dbReference type="CDD" id="cd00757">
    <property type="entry name" value="ThiF_MoeB_HesA_family"/>
    <property type="match status" value="1"/>
</dbReference>
<reference evidence="3" key="1">
    <citation type="submission" date="2024-05" db="EMBL/GenBank/DDBJ databases">
        <authorList>
            <person name="Yu L."/>
        </authorList>
    </citation>
    <scope>NUCLEOTIDE SEQUENCE</scope>
    <source>
        <strain evidence="3">G08B096</strain>
    </source>
</reference>
<dbReference type="RefSeq" id="WP_350347483.1">
    <property type="nucleotide sequence ID" value="NZ_CP158374.1"/>
</dbReference>
<dbReference type="GO" id="GO:0005829">
    <property type="term" value="C:cytosol"/>
    <property type="evidence" value="ECO:0007669"/>
    <property type="project" value="TreeGrafter"/>
</dbReference>
<dbReference type="InterPro" id="IPR000594">
    <property type="entry name" value="ThiF_NAD_FAD-bd"/>
</dbReference>
<dbReference type="Gene3D" id="3.40.250.10">
    <property type="entry name" value="Rhodanese-like domain"/>
    <property type="match status" value="1"/>
</dbReference>
<dbReference type="EMBL" id="CP158374">
    <property type="protein sequence ID" value="XBX81461.1"/>
    <property type="molecule type" value="Genomic_DNA"/>
</dbReference>
<dbReference type="PANTHER" id="PTHR10953:SF102">
    <property type="entry name" value="ADENYLYLTRANSFERASE AND SULFURTRANSFERASE MOCS3"/>
    <property type="match status" value="1"/>
</dbReference>